<dbReference type="AlphaFoldDB" id="A0A0N4TR68"/>
<name>A0A0N4TR68_BRUPA</name>
<accession>A0A0N4TR68</accession>
<reference evidence="3" key="1">
    <citation type="submission" date="2017-02" db="UniProtKB">
        <authorList>
            <consortium name="WormBaseParasite"/>
        </authorList>
    </citation>
    <scope>IDENTIFICATION</scope>
</reference>
<organism evidence="3">
    <name type="scientific">Brugia pahangi</name>
    <name type="common">Filarial nematode worm</name>
    <dbReference type="NCBI Taxonomy" id="6280"/>
    <lineage>
        <taxon>Eukaryota</taxon>
        <taxon>Metazoa</taxon>
        <taxon>Ecdysozoa</taxon>
        <taxon>Nematoda</taxon>
        <taxon>Chromadorea</taxon>
        <taxon>Rhabditida</taxon>
        <taxon>Spirurina</taxon>
        <taxon>Spiruromorpha</taxon>
        <taxon>Filarioidea</taxon>
        <taxon>Onchocercidae</taxon>
        <taxon>Brugia</taxon>
    </lineage>
</organism>
<evidence type="ECO:0000313" key="1">
    <source>
        <dbReference type="EMBL" id="VDN92274.1"/>
    </source>
</evidence>
<reference evidence="1 2" key="2">
    <citation type="submission" date="2018-11" db="EMBL/GenBank/DDBJ databases">
        <authorList>
            <consortium name="Pathogen Informatics"/>
        </authorList>
    </citation>
    <scope>NUCLEOTIDE SEQUENCE [LARGE SCALE GENOMIC DNA]</scope>
</reference>
<dbReference type="Proteomes" id="UP000278627">
    <property type="component" value="Unassembled WGS sequence"/>
</dbReference>
<dbReference type="WBParaSite" id="BPAG_0001112601-mRNA-1">
    <property type="protein sequence ID" value="BPAG_0001112601-mRNA-1"/>
    <property type="gene ID" value="BPAG_0001112601"/>
</dbReference>
<sequence length="111" mass="12376">MFYGLTLFVKTSKLLPTSSLTHKQSLLSLISCKGALLKRPVLERSTLTDCCHPMGNQVLLPDTEWSRSPLRSQQIDTILYARNVISLLRPFQSGQLTDDDSKATASLCHVE</sequence>
<protein>
    <submittedName>
        <fullName evidence="3">Secreted protein</fullName>
    </submittedName>
</protein>
<proteinExistence type="predicted"/>
<evidence type="ECO:0000313" key="3">
    <source>
        <dbReference type="WBParaSite" id="BPAG_0001112601-mRNA-1"/>
    </source>
</evidence>
<keyword evidence="2" id="KW-1185">Reference proteome</keyword>
<evidence type="ECO:0000313" key="2">
    <source>
        <dbReference type="Proteomes" id="UP000278627"/>
    </source>
</evidence>
<dbReference type="EMBL" id="UZAD01013213">
    <property type="protein sequence ID" value="VDN92274.1"/>
    <property type="molecule type" value="Genomic_DNA"/>
</dbReference>
<gene>
    <name evidence="1" type="ORF">BPAG_LOCUS11088</name>
</gene>